<reference evidence="2 3" key="1">
    <citation type="submission" date="2018-02" db="EMBL/GenBank/DDBJ databases">
        <title>Comparative genomes isolates from brazilian mangrove.</title>
        <authorList>
            <person name="Araujo J.E."/>
            <person name="Taketani R.G."/>
            <person name="Silva M.C.P."/>
            <person name="Loureco M.V."/>
            <person name="Andreote F.D."/>
        </authorList>
    </citation>
    <scope>NUCLEOTIDE SEQUENCE [LARGE SCALE GENOMIC DNA]</scope>
    <source>
        <strain evidence="2 3">Hex-1 MGV</strain>
    </source>
</reference>
<dbReference type="EMBL" id="PUHY01000012">
    <property type="protein sequence ID" value="PQO32013.1"/>
    <property type="molecule type" value="Genomic_DNA"/>
</dbReference>
<proteinExistence type="predicted"/>
<evidence type="ECO:0000313" key="3">
    <source>
        <dbReference type="Proteomes" id="UP000238322"/>
    </source>
</evidence>
<comment type="caution">
    <text evidence="2">The sequence shown here is derived from an EMBL/GenBank/DDBJ whole genome shotgun (WGS) entry which is preliminary data.</text>
</comment>
<dbReference type="RefSeq" id="WP_105331026.1">
    <property type="nucleotide sequence ID" value="NZ_PUHY01000012.1"/>
</dbReference>
<dbReference type="AlphaFoldDB" id="A0A2S8FIP4"/>
<organism evidence="2 3">
    <name type="scientific">Blastopirellula marina</name>
    <dbReference type="NCBI Taxonomy" id="124"/>
    <lineage>
        <taxon>Bacteria</taxon>
        <taxon>Pseudomonadati</taxon>
        <taxon>Planctomycetota</taxon>
        <taxon>Planctomycetia</taxon>
        <taxon>Pirellulales</taxon>
        <taxon>Pirellulaceae</taxon>
        <taxon>Blastopirellula</taxon>
    </lineage>
</organism>
<keyword evidence="1" id="KW-1133">Transmembrane helix</keyword>
<keyword evidence="1" id="KW-0472">Membrane</keyword>
<sequence>MNPPQTTYAEEHEVDQERSLGSLIKEIRDESIELFHQEVELARTEMTEKASRFGRKAYIFTQSTLVSTAGLIVLLIGIAEGISLMLAAAGVGAQAFWIGPVLVGLVVMIGGAIVAYTVKESMADDTIVPEKTAQTMKENKQWVNDKIT</sequence>
<dbReference type="InterPro" id="IPR009937">
    <property type="entry name" value="Phage_holin_3_6"/>
</dbReference>
<feature type="transmembrane region" description="Helical" evidence="1">
    <location>
        <begin position="65"/>
        <end position="89"/>
    </location>
</feature>
<dbReference type="Pfam" id="PF07332">
    <property type="entry name" value="Phage_holin_3_6"/>
    <property type="match status" value="1"/>
</dbReference>
<dbReference type="OrthoDB" id="291330at2"/>
<name>A0A2S8FIP4_9BACT</name>
<keyword evidence="1" id="KW-0812">Transmembrane</keyword>
<evidence type="ECO:0000313" key="2">
    <source>
        <dbReference type="EMBL" id="PQO32013.1"/>
    </source>
</evidence>
<accession>A0A2S8FIP4</accession>
<protein>
    <recommendedName>
        <fullName evidence="4">Phage holin family protein</fullName>
    </recommendedName>
</protein>
<evidence type="ECO:0008006" key="4">
    <source>
        <dbReference type="Google" id="ProtNLM"/>
    </source>
</evidence>
<feature type="transmembrane region" description="Helical" evidence="1">
    <location>
        <begin position="95"/>
        <end position="118"/>
    </location>
</feature>
<gene>
    <name evidence="2" type="ORF">C5Y83_17340</name>
</gene>
<evidence type="ECO:0000256" key="1">
    <source>
        <dbReference type="SAM" id="Phobius"/>
    </source>
</evidence>
<dbReference type="Proteomes" id="UP000238322">
    <property type="component" value="Unassembled WGS sequence"/>
</dbReference>